<feature type="domain" description="Metallo-beta-lactamase" evidence="7">
    <location>
        <begin position="525"/>
        <end position="731"/>
    </location>
</feature>
<dbReference type="STRING" id="1122184.SAMN02745176_01108"/>
<feature type="transmembrane region" description="Helical" evidence="6">
    <location>
        <begin position="493"/>
        <end position="512"/>
    </location>
</feature>
<dbReference type="OrthoDB" id="9761531at2"/>
<dbReference type="RefSeq" id="WP_073025231.1">
    <property type="nucleotide sequence ID" value="NZ_FQZS01000006.1"/>
</dbReference>
<proteinExistence type="predicted"/>
<evidence type="ECO:0000256" key="1">
    <source>
        <dbReference type="ARBA" id="ARBA00004651"/>
    </source>
</evidence>
<dbReference type="Pfam" id="PF03772">
    <property type="entry name" value="Competence"/>
    <property type="match status" value="1"/>
</dbReference>
<dbReference type="NCBIfam" id="TIGR00361">
    <property type="entry name" value="ComEC_Rec2"/>
    <property type="match status" value="1"/>
</dbReference>
<evidence type="ECO:0000313" key="8">
    <source>
        <dbReference type="EMBL" id="SHI70642.1"/>
    </source>
</evidence>
<keyword evidence="4 6" id="KW-1133">Transmembrane helix</keyword>
<dbReference type="InterPro" id="IPR004797">
    <property type="entry name" value="Competence_ComEC/Rec2"/>
</dbReference>
<dbReference type="GO" id="GO:0030420">
    <property type="term" value="P:establishment of competence for transformation"/>
    <property type="evidence" value="ECO:0007669"/>
    <property type="project" value="InterPro"/>
</dbReference>
<dbReference type="InterPro" id="IPR036866">
    <property type="entry name" value="RibonucZ/Hydroxyglut_hydro"/>
</dbReference>
<dbReference type="Pfam" id="PF13567">
    <property type="entry name" value="DUF4131"/>
    <property type="match status" value="1"/>
</dbReference>
<dbReference type="EMBL" id="FQZS01000006">
    <property type="protein sequence ID" value="SHI70642.1"/>
    <property type="molecule type" value="Genomic_DNA"/>
</dbReference>
<dbReference type="AlphaFoldDB" id="A0A1M6DBN1"/>
<feature type="transmembrane region" description="Helical" evidence="6">
    <location>
        <begin position="338"/>
        <end position="354"/>
    </location>
</feature>
<comment type="subcellular location">
    <subcellularLocation>
        <location evidence="1">Cell membrane</location>
        <topology evidence="1">Multi-pass membrane protein</topology>
    </subcellularLocation>
</comment>
<dbReference type="InterPro" id="IPR001279">
    <property type="entry name" value="Metallo-B-lactamas"/>
</dbReference>
<dbReference type="Pfam" id="PF00753">
    <property type="entry name" value="Lactamase_B"/>
    <property type="match status" value="1"/>
</dbReference>
<evidence type="ECO:0000256" key="6">
    <source>
        <dbReference type="SAM" id="Phobius"/>
    </source>
</evidence>
<feature type="transmembrane region" description="Helical" evidence="6">
    <location>
        <begin position="452"/>
        <end position="473"/>
    </location>
</feature>
<dbReference type="PANTHER" id="PTHR30619:SF7">
    <property type="entry name" value="BETA-LACTAMASE DOMAIN PROTEIN"/>
    <property type="match status" value="1"/>
</dbReference>
<feature type="transmembrane region" description="Helical" evidence="6">
    <location>
        <begin position="427"/>
        <end position="446"/>
    </location>
</feature>
<keyword evidence="5 6" id="KW-0472">Membrane</keyword>
<evidence type="ECO:0000256" key="3">
    <source>
        <dbReference type="ARBA" id="ARBA00022692"/>
    </source>
</evidence>
<dbReference type="InterPro" id="IPR025405">
    <property type="entry name" value="DUF4131"/>
</dbReference>
<feature type="transmembrane region" description="Helical" evidence="6">
    <location>
        <begin position="6"/>
        <end position="22"/>
    </location>
</feature>
<dbReference type="NCBIfam" id="TIGR00360">
    <property type="entry name" value="ComEC_N-term"/>
    <property type="match status" value="1"/>
</dbReference>
<dbReference type="SUPFAM" id="SSF56281">
    <property type="entry name" value="Metallo-hydrolase/oxidoreductase"/>
    <property type="match status" value="1"/>
</dbReference>
<name>A0A1M6DBN1_9FIRM</name>
<dbReference type="InterPro" id="IPR052159">
    <property type="entry name" value="Competence_DNA_uptake"/>
</dbReference>
<evidence type="ECO:0000256" key="2">
    <source>
        <dbReference type="ARBA" id="ARBA00022475"/>
    </source>
</evidence>
<keyword evidence="9" id="KW-1185">Reference proteome</keyword>
<accession>A0A1M6DBN1</accession>
<keyword evidence="2" id="KW-1003">Cell membrane</keyword>
<reference evidence="8 9" key="1">
    <citation type="submission" date="2016-11" db="EMBL/GenBank/DDBJ databases">
        <authorList>
            <person name="Jaros S."/>
            <person name="Januszkiewicz K."/>
            <person name="Wedrychowicz H."/>
        </authorList>
    </citation>
    <scope>NUCLEOTIDE SEQUENCE [LARGE SCALE GENOMIC DNA]</scope>
    <source>
        <strain evidence="8 9">DSM 19022</strain>
    </source>
</reference>
<sequence length="776" mass="87592">MDKPLFHIAISIFTGMIISNLIKPPIVIIIISLLLMLCLFFMNLKEKDKTFIFIILAFFIGMIDYTWFASYESKLSSYENKNIEVELLIIDDGINKGSYTAYNAEMKGFVYQGKHYKYKEKILFKNYGNSFYRAGDLVKARGQAVGFINKRNFGDQDYSLYNRSNGIYNQFVSASNELIKETNGDLRILLLHNMKKRMEAVIDSAMPEKEAAFLKAVILGSKQWIDEEELTNFQKTGLSHLLSVSGLHVAYVASMINKLLSLMKVNERKSRLICGLILIYYTMMIGSPPPAVRALLMMIVLTISKIYRKEYDLVSSASFSAILMLLVNPMLIHNQGFIISYSCIYSIAFLYNPVLNKLKSINIPKIINNSVALSIAVQLGIAPILIYYFQYLSIINIIINIIAVPMTYAIIAVAFPGIVIGVFLPYISIYVFAVDYYLISVLLKIVEISGSLPFAGISISALPIYVYLIYYLFLICLVNYDKYISYYIWKWKFYIYMMAAIFTMVISVKYIINDDLRIVMLDVGQGDSILITTPKGKNILIDGGGSAKEGDFYYDVGSKVTVPALRKLGVWGIDTVMVSHIHEDHMEGLIKVAEEFNIRNLLLPKAPFKSDKLERLIDISRRKGANIYYVGARDKILLEKDICLEVLFPTDKLIVGTSSDENNNSIVAKLNYGRFSMIFTGDIEREAENILKDLDIGSVVLKVPHHGSSTSSSMEFINKVSPKISLISVGKNVYGHPSEKVLENIKKAGALIYRTDTNGAIRIITNGDKLKLKTVR</sequence>
<feature type="transmembrane region" description="Helical" evidence="6">
    <location>
        <begin position="313"/>
        <end position="332"/>
    </location>
</feature>
<dbReference type="Proteomes" id="UP000184442">
    <property type="component" value="Unassembled WGS sequence"/>
</dbReference>
<feature type="transmembrane region" description="Helical" evidence="6">
    <location>
        <begin position="277"/>
        <end position="301"/>
    </location>
</feature>
<dbReference type="GO" id="GO:0005886">
    <property type="term" value="C:plasma membrane"/>
    <property type="evidence" value="ECO:0007669"/>
    <property type="project" value="UniProtKB-SubCell"/>
</dbReference>
<feature type="transmembrane region" description="Helical" evidence="6">
    <location>
        <begin position="366"/>
        <end position="388"/>
    </location>
</feature>
<organism evidence="8 9">
    <name type="scientific">Lutispora thermophila DSM 19022</name>
    <dbReference type="NCBI Taxonomy" id="1122184"/>
    <lineage>
        <taxon>Bacteria</taxon>
        <taxon>Bacillati</taxon>
        <taxon>Bacillota</taxon>
        <taxon>Clostridia</taxon>
        <taxon>Lutisporales</taxon>
        <taxon>Lutisporaceae</taxon>
        <taxon>Lutispora</taxon>
    </lineage>
</organism>
<evidence type="ECO:0000313" key="9">
    <source>
        <dbReference type="Proteomes" id="UP000184442"/>
    </source>
</evidence>
<feature type="transmembrane region" description="Helical" evidence="6">
    <location>
        <begin position="27"/>
        <end position="44"/>
    </location>
</feature>
<dbReference type="CDD" id="cd07731">
    <property type="entry name" value="ComA-like_MBL-fold"/>
    <property type="match status" value="1"/>
</dbReference>
<protein>
    <submittedName>
        <fullName evidence="8">Competence protein ComEC</fullName>
    </submittedName>
</protein>
<evidence type="ECO:0000256" key="4">
    <source>
        <dbReference type="ARBA" id="ARBA00022989"/>
    </source>
</evidence>
<dbReference type="InterPro" id="IPR004477">
    <property type="entry name" value="ComEC_N"/>
</dbReference>
<evidence type="ECO:0000259" key="7">
    <source>
        <dbReference type="SMART" id="SM00849"/>
    </source>
</evidence>
<dbReference type="PANTHER" id="PTHR30619">
    <property type="entry name" value="DNA INTERNALIZATION/COMPETENCE PROTEIN COMEC/REC2"/>
    <property type="match status" value="1"/>
</dbReference>
<feature type="transmembrane region" description="Helical" evidence="6">
    <location>
        <begin position="50"/>
        <end position="68"/>
    </location>
</feature>
<keyword evidence="3 6" id="KW-0812">Transmembrane</keyword>
<dbReference type="InterPro" id="IPR035681">
    <property type="entry name" value="ComA-like_MBL"/>
</dbReference>
<dbReference type="Gene3D" id="3.60.15.10">
    <property type="entry name" value="Ribonuclease Z/Hydroxyacylglutathione hydrolase-like"/>
    <property type="match status" value="1"/>
</dbReference>
<dbReference type="SMART" id="SM00849">
    <property type="entry name" value="Lactamase_B"/>
    <property type="match status" value="1"/>
</dbReference>
<feature type="transmembrane region" description="Helical" evidence="6">
    <location>
        <begin position="394"/>
        <end position="415"/>
    </location>
</feature>
<evidence type="ECO:0000256" key="5">
    <source>
        <dbReference type="ARBA" id="ARBA00023136"/>
    </source>
</evidence>
<gene>
    <name evidence="8" type="ORF">SAMN02745176_01108</name>
</gene>